<dbReference type="Pfam" id="PF04542">
    <property type="entry name" value="Sigma70_r2"/>
    <property type="match status" value="1"/>
</dbReference>
<evidence type="ECO:0000256" key="5">
    <source>
        <dbReference type="ARBA" id="ARBA00023163"/>
    </source>
</evidence>
<keyword evidence="2" id="KW-0805">Transcription regulation</keyword>
<evidence type="ECO:0000313" key="9">
    <source>
        <dbReference type="Proteomes" id="UP001589894"/>
    </source>
</evidence>
<organism evidence="8 9">
    <name type="scientific">Plantactinospora siamensis</name>
    <dbReference type="NCBI Taxonomy" id="555372"/>
    <lineage>
        <taxon>Bacteria</taxon>
        <taxon>Bacillati</taxon>
        <taxon>Actinomycetota</taxon>
        <taxon>Actinomycetes</taxon>
        <taxon>Micromonosporales</taxon>
        <taxon>Micromonosporaceae</taxon>
        <taxon>Plantactinospora</taxon>
    </lineage>
</organism>
<dbReference type="Pfam" id="PF08281">
    <property type="entry name" value="Sigma70_r4_2"/>
    <property type="match status" value="1"/>
</dbReference>
<dbReference type="InterPro" id="IPR039425">
    <property type="entry name" value="RNA_pol_sigma-70-like"/>
</dbReference>
<reference evidence="8 9" key="1">
    <citation type="submission" date="2024-09" db="EMBL/GenBank/DDBJ databases">
        <authorList>
            <person name="Sun Q."/>
            <person name="Mori K."/>
        </authorList>
    </citation>
    <scope>NUCLEOTIDE SEQUENCE [LARGE SCALE GENOMIC DNA]</scope>
    <source>
        <strain evidence="8 9">TBRC 2205</strain>
    </source>
</reference>
<dbReference type="CDD" id="cd06171">
    <property type="entry name" value="Sigma70_r4"/>
    <property type="match status" value="1"/>
</dbReference>
<keyword evidence="4" id="KW-0238">DNA-binding</keyword>
<name>A0ABV6NZB3_9ACTN</name>
<keyword evidence="9" id="KW-1185">Reference proteome</keyword>
<evidence type="ECO:0000259" key="7">
    <source>
        <dbReference type="Pfam" id="PF08281"/>
    </source>
</evidence>
<dbReference type="SUPFAM" id="SSF88946">
    <property type="entry name" value="Sigma2 domain of RNA polymerase sigma factors"/>
    <property type="match status" value="1"/>
</dbReference>
<evidence type="ECO:0000256" key="2">
    <source>
        <dbReference type="ARBA" id="ARBA00023015"/>
    </source>
</evidence>
<keyword evidence="3" id="KW-0731">Sigma factor</keyword>
<comment type="caution">
    <text evidence="8">The sequence shown here is derived from an EMBL/GenBank/DDBJ whole genome shotgun (WGS) entry which is preliminary data.</text>
</comment>
<comment type="similarity">
    <text evidence="1">Belongs to the sigma-70 factor family. ECF subfamily.</text>
</comment>
<dbReference type="InterPro" id="IPR007627">
    <property type="entry name" value="RNA_pol_sigma70_r2"/>
</dbReference>
<keyword evidence="5" id="KW-0804">Transcription</keyword>
<dbReference type="RefSeq" id="WP_377339117.1">
    <property type="nucleotide sequence ID" value="NZ_JBHLUE010000011.1"/>
</dbReference>
<feature type="domain" description="RNA polymerase sigma-70 region 2" evidence="6">
    <location>
        <begin position="11"/>
        <end position="76"/>
    </location>
</feature>
<dbReference type="InterPro" id="IPR013324">
    <property type="entry name" value="RNA_pol_sigma_r3/r4-like"/>
</dbReference>
<accession>A0ABV6NZB3</accession>
<dbReference type="InterPro" id="IPR014284">
    <property type="entry name" value="RNA_pol_sigma-70_dom"/>
</dbReference>
<protein>
    <submittedName>
        <fullName evidence="8">SigE family RNA polymerase sigma factor</fullName>
    </submittedName>
</protein>
<dbReference type="NCBIfam" id="TIGR02937">
    <property type="entry name" value="sigma70-ECF"/>
    <property type="match status" value="1"/>
</dbReference>
<dbReference type="InterPro" id="IPR013325">
    <property type="entry name" value="RNA_pol_sigma_r2"/>
</dbReference>
<gene>
    <name evidence="8" type="ORF">ACFFHU_14635</name>
</gene>
<dbReference type="PANTHER" id="PTHR43133">
    <property type="entry name" value="RNA POLYMERASE ECF-TYPE SIGMA FACTO"/>
    <property type="match status" value="1"/>
</dbReference>
<dbReference type="Gene3D" id="1.10.1740.10">
    <property type="match status" value="1"/>
</dbReference>
<dbReference type="SUPFAM" id="SSF88659">
    <property type="entry name" value="Sigma3 and sigma4 domains of RNA polymerase sigma factors"/>
    <property type="match status" value="1"/>
</dbReference>
<evidence type="ECO:0000313" key="8">
    <source>
        <dbReference type="EMBL" id="MFC0565368.1"/>
    </source>
</evidence>
<sequence>MRDAASFDDFYRSTSLRMLRYGYAVSGDRLEGQDLVQEAYTRAWRSWGSLVAHPSPEAWVRVVVARLAADRWRRLRAGRAALRRLGPPGDVRPPGEETVLLMGALRRLPTPYRRALALHYLFDLSVAEIAVETGAAPGTVKSWLARGRARLAELLPASLDATEEVTDVY</sequence>
<dbReference type="InterPro" id="IPR036388">
    <property type="entry name" value="WH-like_DNA-bd_sf"/>
</dbReference>
<proteinExistence type="inferred from homology"/>
<dbReference type="PANTHER" id="PTHR43133:SF50">
    <property type="entry name" value="ECF RNA POLYMERASE SIGMA FACTOR SIGM"/>
    <property type="match status" value="1"/>
</dbReference>
<dbReference type="EMBL" id="JBHLUE010000011">
    <property type="protein sequence ID" value="MFC0565368.1"/>
    <property type="molecule type" value="Genomic_DNA"/>
</dbReference>
<dbReference type="Gene3D" id="1.10.10.10">
    <property type="entry name" value="Winged helix-like DNA-binding domain superfamily/Winged helix DNA-binding domain"/>
    <property type="match status" value="1"/>
</dbReference>
<dbReference type="Proteomes" id="UP001589894">
    <property type="component" value="Unassembled WGS sequence"/>
</dbReference>
<dbReference type="InterPro" id="IPR013249">
    <property type="entry name" value="RNA_pol_sigma70_r4_t2"/>
</dbReference>
<evidence type="ECO:0000256" key="4">
    <source>
        <dbReference type="ARBA" id="ARBA00023125"/>
    </source>
</evidence>
<evidence type="ECO:0000256" key="3">
    <source>
        <dbReference type="ARBA" id="ARBA00023082"/>
    </source>
</evidence>
<evidence type="ECO:0000259" key="6">
    <source>
        <dbReference type="Pfam" id="PF04542"/>
    </source>
</evidence>
<feature type="domain" description="RNA polymerase sigma factor 70 region 4 type 2" evidence="7">
    <location>
        <begin position="100"/>
        <end position="151"/>
    </location>
</feature>
<evidence type="ECO:0000256" key="1">
    <source>
        <dbReference type="ARBA" id="ARBA00010641"/>
    </source>
</evidence>